<reference evidence="3" key="1">
    <citation type="submission" date="2017-02" db="UniProtKB">
        <authorList>
            <consortium name="WormBaseParasite"/>
        </authorList>
    </citation>
    <scope>IDENTIFICATION</scope>
</reference>
<dbReference type="EMBL" id="UZAG01016765">
    <property type="protein sequence ID" value="VDO30641.1"/>
    <property type="molecule type" value="Genomic_DNA"/>
</dbReference>
<gene>
    <name evidence="1" type="ORF">BTMF_LOCUS9108</name>
</gene>
<reference evidence="1 2" key="2">
    <citation type="submission" date="2018-11" db="EMBL/GenBank/DDBJ databases">
        <authorList>
            <consortium name="Pathogen Informatics"/>
        </authorList>
    </citation>
    <scope>NUCLEOTIDE SEQUENCE [LARGE SCALE GENOMIC DNA]</scope>
</reference>
<accession>A0A0R3QTM1</accession>
<evidence type="ECO:0000313" key="3">
    <source>
        <dbReference type="WBParaSite" id="BTMF_0001107301-mRNA-1"/>
    </source>
</evidence>
<keyword evidence="2" id="KW-1185">Reference proteome</keyword>
<protein>
    <submittedName>
        <fullName evidence="1 3">Uncharacterized protein</fullName>
    </submittedName>
</protein>
<dbReference type="WBParaSite" id="BTMF_0001107301-mRNA-1">
    <property type="protein sequence ID" value="BTMF_0001107301-mRNA-1"/>
    <property type="gene ID" value="BTMF_0001107301"/>
</dbReference>
<sequence>MKVFNTHINPLSSFISLKTSTPFRFSLKIDCIFKQNNRTGRKEWCVTRYFNLMESLH</sequence>
<dbReference type="AlphaFoldDB" id="A0A0R3QTM1"/>
<evidence type="ECO:0000313" key="1">
    <source>
        <dbReference type="EMBL" id="VDO30641.1"/>
    </source>
</evidence>
<evidence type="ECO:0000313" key="2">
    <source>
        <dbReference type="Proteomes" id="UP000280834"/>
    </source>
</evidence>
<organism evidence="3">
    <name type="scientific">Brugia timori</name>
    <dbReference type="NCBI Taxonomy" id="42155"/>
    <lineage>
        <taxon>Eukaryota</taxon>
        <taxon>Metazoa</taxon>
        <taxon>Ecdysozoa</taxon>
        <taxon>Nematoda</taxon>
        <taxon>Chromadorea</taxon>
        <taxon>Rhabditida</taxon>
        <taxon>Spirurina</taxon>
        <taxon>Spiruromorpha</taxon>
        <taxon>Filarioidea</taxon>
        <taxon>Onchocercidae</taxon>
        <taxon>Brugia</taxon>
    </lineage>
</organism>
<proteinExistence type="predicted"/>
<dbReference type="Proteomes" id="UP000280834">
    <property type="component" value="Unassembled WGS sequence"/>
</dbReference>
<name>A0A0R3QTM1_9BILA</name>